<accession>A0ABX1S9N6</accession>
<evidence type="ECO:0000313" key="6">
    <source>
        <dbReference type="Proteomes" id="UP000820669"/>
    </source>
</evidence>
<comment type="similarity">
    <text evidence="3">Belongs to the peptidase C56 family. HSP31-like subfamily.</text>
</comment>
<dbReference type="RefSeq" id="WP_169380353.1">
    <property type="nucleotide sequence ID" value="NZ_JAAXLA010000008.1"/>
</dbReference>
<dbReference type="InterPro" id="IPR002818">
    <property type="entry name" value="DJ-1/PfpI"/>
</dbReference>
<feature type="domain" description="DJ-1/PfpI" evidence="4">
    <location>
        <begin position="29"/>
        <end position="225"/>
    </location>
</feature>
<keyword evidence="5" id="KW-0315">Glutamine amidotransferase</keyword>
<dbReference type="CDD" id="cd03141">
    <property type="entry name" value="GATase1_Hsp31_like"/>
    <property type="match status" value="1"/>
</dbReference>
<dbReference type="Pfam" id="PF01965">
    <property type="entry name" value="DJ-1_PfpI"/>
    <property type="match status" value="1"/>
</dbReference>
<evidence type="ECO:0000313" key="5">
    <source>
        <dbReference type="EMBL" id="NMH96964.1"/>
    </source>
</evidence>
<organism evidence="5 6">
    <name type="scientific">Pseudonocardia acidicola</name>
    <dbReference type="NCBI Taxonomy" id="2724939"/>
    <lineage>
        <taxon>Bacteria</taxon>
        <taxon>Bacillati</taxon>
        <taxon>Actinomycetota</taxon>
        <taxon>Actinomycetes</taxon>
        <taxon>Pseudonocardiales</taxon>
        <taxon>Pseudonocardiaceae</taxon>
        <taxon>Pseudonocardia</taxon>
    </lineage>
</organism>
<evidence type="ECO:0000256" key="1">
    <source>
        <dbReference type="ARBA" id="ARBA00023016"/>
    </source>
</evidence>
<dbReference type="InterPro" id="IPR029062">
    <property type="entry name" value="Class_I_gatase-like"/>
</dbReference>
<dbReference type="PANTHER" id="PTHR48094:SF11">
    <property type="entry name" value="GLUTATHIONE-INDEPENDENT GLYOXALASE HSP31-RELATED"/>
    <property type="match status" value="1"/>
</dbReference>
<keyword evidence="6" id="KW-1185">Reference proteome</keyword>
<dbReference type="SUPFAM" id="SSF52317">
    <property type="entry name" value="Class I glutamine amidotransferase-like"/>
    <property type="match status" value="1"/>
</dbReference>
<gene>
    <name evidence="5" type="ORF">HF526_06475</name>
</gene>
<name>A0ABX1S9N6_9PSEU</name>
<keyword evidence="1" id="KW-0346">Stress response</keyword>
<dbReference type="InterPro" id="IPR050325">
    <property type="entry name" value="Prot/Nucl_acid_deglycase"/>
</dbReference>
<reference evidence="5 6" key="1">
    <citation type="submission" date="2020-04" db="EMBL/GenBank/DDBJ databases">
        <authorList>
            <person name="Klaysubun C."/>
            <person name="Duangmal K."/>
            <person name="Lipun K."/>
        </authorList>
    </citation>
    <scope>NUCLEOTIDE SEQUENCE [LARGE SCALE GENOMIC DNA]</scope>
    <source>
        <strain evidence="5 6">K10HN5</strain>
    </source>
</reference>
<dbReference type="EMBL" id="JAAXLA010000008">
    <property type="protein sequence ID" value="NMH96964.1"/>
    <property type="molecule type" value="Genomic_DNA"/>
</dbReference>
<comment type="caution">
    <text evidence="5">The sequence shown here is derived from an EMBL/GenBank/DDBJ whole genome shotgun (WGS) entry which is preliminary data.</text>
</comment>
<keyword evidence="2" id="KW-0456">Lyase</keyword>
<protein>
    <submittedName>
        <fullName evidence="5">Type 1 glutamine amidotransferase domain-containing protein</fullName>
    </submittedName>
</protein>
<sequence>MARILMVLSGSDHWTLKDGTRHATGYWAEEFAVPHRMFREAGLDVQVSTPGGVRPIVDPVSLSPERNGGDEQKVMELRQYLESIDGELARPLPLEEAAARAGDHDAVFIPGGHAPMEDLPTNAALGSILTDLWNSSRLIVALCHGPAGLLSANREDGSWLFAGSRLTAFTDEEERQGGLADRAPWLLEDRLRERGAIFEAGPPWQPHVVVDGDLITGQNPASSKDTASRTLGMLQALQH</sequence>
<dbReference type="PANTHER" id="PTHR48094">
    <property type="entry name" value="PROTEIN/NUCLEIC ACID DEGLYCASE DJ-1-RELATED"/>
    <property type="match status" value="1"/>
</dbReference>
<proteinExistence type="inferred from homology"/>
<evidence type="ECO:0000256" key="3">
    <source>
        <dbReference type="ARBA" id="ARBA00038493"/>
    </source>
</evidence>
<dbReference type="Proteomes" id="UP000820669">
    <property type="component" value="Unassembled WGS sequence"/>
</dbReference>
<dbReference type="Gene3D" id="3.40.50.880">
    <property type="match status" value="1"/>
</dbReference>
<evidence type="ECO:0000259" key="4">
    <source>
        <dbReference type="Pfam" id="PF01965"/>
    </source>
</evidence>
<evidence type="ECO:0000256" key="2">
    <source>
        <dbReference type="ARBA" id="ARBA00023239"/>
    </source>
</evidence>